<dbReference type="InterPro" id="IPR008146">
    <property type="entry name" value="Gln_synth_cat_dom"/>
</dbReference>
<dbReference type="GO" id="GO:0016787">
    <property type="term" value="F:hydrolase activity"/>
    <property type="evidence" value="ECO:0007669"/>
    <property type="project" value="InterPro"/>
</dbReference>
<dbReference type="InterPro" id="IPR014746">
    <property type="entry name" value="Gln_synth/guanido_kin_cat_dom"/>
</dbReference>
<dbReference type="SUPFAM" id="SSF51556">
    <property type="entry name" value="Metallo-dependent hydrolases"/>
    <property type="match status" value="1"/>
</dbReference>
<reference evidence="6" key="1">
    <citation type="submission" date="2021-12" db="EMBL/GenBank/DDBJ databases">
        <title>Curvularia clavata genome.</title>
        <authorList>
            <person name="Cao Y."/>
        </authorList>
    </citation>
    <scope>NUCLEOTIDE SEQUENCE</scope>
    <source>
        <strain evidence="6">Yc1106</strain>
    </source>
</reference>
<keyword evidence="1" id="KW-0436">Ligase</keyword>
<evidence type="ECO:0000256" key="4">
    <source>
        <dbReference type="SAM" id="MobiDB-lite"/>
    </source>
</evidence>
<dbReference type="Proteomes" id="UP001056012">
    <property type="component" value="Chromosome 1"/>
</dbReference>
<organism evidence="6 7">
    <name type="scientific">Curvularia clavata</name>
    <dbReference type="NCBI Taxonomy" id="95742"/>
    <lineage>
        <taxon>Eukaryota</taxon>
        <taxon>Fungi</taxon>
        <taxon>Dikarya</taxon>
        <taxon>Ascomycota</taxon>
        <taxon>Pezizomycotina</taxon>
        <taxon>Dothideomycetes</taxon>
        <taxon>Pleosporomycetidae</taxon>
        <taxon>Pleosporales</taxon>
        <taxon>Pleosporineae</taxon>
        <taxon>Pleosporaceae</taxon>
        <taxon>Curvularia</taxon>
    </lineage>
</organism>
<dbReference type="InterPro" id="IPR032466">
    <property type="entry name" value="Metal_Hydrolase"/>
</dbReference>
<protein>
    <recommendedName>
        <fullName evidence="5">GS catalytic domain-containing protein</fullName>
    </recommendedName>
</protein>
<dbReference type="Gene3D" id="3.20.20.140">
    <property type="entry name" value="Metal-dependent hydrolases"/>
    <property type="match status" value="1"/>
</dbReference>
<dbReference type="InterPro" id="IPR006680">
    <property type="entry name" value="Amidohydro-rel"/>
</dbReference>
<feature type="compositionally biased region" description="Pro residues" evidence="4">
    <location>
        <begin position="478"/>
        <end position="487"/>
    </location>
</feature>
<dbReference type="OrthoDB" id="3364440at2759"/>
<dbReference type="GO" id="GO:0004356">
    <property type="term" value="F:glutamine synthetase activity"/>
    <property type="evidence" value="ECO:0007669"/>
    <property type="project" value="InterPro"/>
</dbReference>
<dbReference type="EMBL" id="CP089274">
    <property type="protein sequence ID" value="USP73373.1"/>
    <property type="molecule type" value="Genomic_DNA"/>
</dbReference>
<evidence type="ECO:0000256" key="3">
    <source>
        <dbReference type="RuleBase" id="RU000384"/>
    </source>
</evidence>
<evidence type="ECO:0000259" key="5">
    <source>
        <dbReference type="PROSITE" id="PS51987"/>
    </source>
</evidence>
<dbReference type="VEuPathDB" id="FungiDB:yc1106_00647"/>
<dbReference type="SUPFAM" id="SSF55931">
    <property type="entry name" value="Glutamine synthetase/guanido kinase"/>
    <property type="match status" value="1"/>
</dbReference>
<dbReference type="PANTHER" id="PTHR43785:SF2">
    <property type="entry name" value="TYPE-1 GLUTAMINE SYNTHETASE 1"/>
    <property type="match status" value="1"/>
</dbReference>
<dbReference type="PROSITE" id="PS51987">
    <property type="entry name" value="GS_CATALYTIC"/>
    <property type="match status" value="1"/>
</dbReference>
<feature type="compositionally biased region" description="Polar residues" evidence="4">
    <location>
        <begin position="435"/>
        <end position="462"/>
    </location>
</feature>
<evidence type="ECO:0000256" key="1">
    <source>
        <dbReference type="ARBA" id="ARBA00022598"/>
    </source>
</evidence>
<accession>A0A9Q9DN47</accession>
<gene>
    <name evidence="6" type="ORF">yc1106_00647</name>
</gene>
<evidence type="ECO:0000313" key="6">
    <source>
        <dbReference type="EMBL" id="USP73373.1"/>
    </source>
</evidence>
<name>A0A9Q9DN47_CURCL</name>
<feature type="region of interest" description="Disordered" evidence="4">
    <location>
        <begin position="434"/>
        <end position="487"/>
    </location>
</feature>
<comment type="similarity">
    <text evidence="2 3">Belongs to the glutamine synthetase family.</text>
</comment>
<dbReference type="SMART" id="SM01230">
    <property type="entry name" value="Gln-synt_C"/>
    <property type="match status" value="1"/>
</dbReference>
<sequence>MSQPASSARPTVDHLRHVVNNYPIIDNHAHNLILPSHIDTIPFETITTEAQGRALRDTFKSLSHLRAAKQLRLLYECGEDADWEEILEQRVEWLRSNSDRLHQRCFENVHALLIDDGLALPDKVFPYSYHDRYTKAPTKRIVRIETVAERLMELLVRDASEDDLMKSKFLPKIWTDFTDDFERAIQDAVEDENVAGFKSVICYRTGLDIEPDYDEAAKAVGHPFERYVKSCIRKRNYRIEKKHLNDYLVLRTLEILSERLPHPDSLAKPFQLHTGLGDNDINLLESNPALLQPLIENYPQVPFVILHSAYPYTREAGYLATVYRHVYLDIGEVFPMVSRDGQTAVLRQALELVPGSKLLYSSDGHWFPETFWLANLQFREVWLEILLEYIQRGDLTPHQAIGMTKDILFNNSNVLYDLRYEAVFDETVQAPPKQLTYNPKSNTAASPYRSPTATPGPNTSAFDQAAASEHVSRSVSPYAPPPAFPPPPKVPRVYDVEVLENFRQENPKIKFVYVQWLDYMATVRTRIVPIKEFTRMINEGERIGIAQGNTGTLQNDHSTPVVNTTGQIYVEPDLRSLRRTHNKDPLPAATVLSYWRSENGSPLLEDPRNNLEILINDLQYNYATTLLIGFEIEVTFVTRNPPSSSSKVAQTDFYSPLTKTHAWGTMTPEQWVQLPFLSEIVLALEDMGIELQQFHSESGQGQYEFILPPQPPLLAIDTLIQARQTIAQIACLHDLRATLHPQPFKGIGTAAHAHISLHPPDRDMQFFVGGILKHLPAICAFSMPQEISYERVKDDSWTSGTWVSWGTQNRETPLRRISPGHWEIRTLDGTANMYFALSALLASGILGLSANEAPTAYSEQDVGVNPARLDEHARAELGITQMLPRSLGEAMEALRRDAALNEVLAPELVRDYLAMKESEREMLREMGEEERRRFLIERY</sequence>
<dbReference type="AlphaFoldDB" id="A0A9Q9DN47"/>
<dbReference type="Pfam" id="PF00120">
    <property type="entry name" value="Gln-synt_C"/>
    <property type="match status" value="1"/>
</dbReference>
<dbReference type="Pfam" id="PF04909">
    <property type="entry name" value="Amidohydro_2"/>
    <property type="match status" value="1"/>
</dbReference>
<evidence type="ECO:0000313" key="7">
    <source>
        <dbReference type="Proteomes" id="UP001056012"/>
    </source>
</evidence>
<dbReference type="Gene3D" id="3.30.590.10">
    <property type="entry name" value="Glutamine synthetase/guanido kinase, catalytic domain"/>
    <property type="match status" value="1"/>
</dbReference>
<keyword evidence="7" id="KW-1185">Reference proteome</keyword>
<evidence type="ECO:0000256" key="2">
    <source>
        <dbReference type="PROSITE-ProRule" id="PRU01331"/>
    </source>
</evidence>
<feature type="domain" description="GS catalytic" evidence="5">
    <location>
        <begin position="607"/>
        <end position="939"/>
    </location>
</feature>
<dbReference type="PANTHER" id="PTHR43785">
    <property type="entry name" value="GAMMA-GLUTAMYLPUTRESCINE SYNTHETASE"/>
    <property type="match status" value="1"/>
</dbReference>
<proteinExistence type="inferred from homology"/>